<keyword evidence="3" id="KW-0238">DNA-binding</keyword>
<evidence type="ECO:0000256" key="1">
    <source>
        <dbReference type="ARBA" id="ARBA00022491"/>
    </source>
</evidence>
<dbReference type="SMART" id="SM00422">
    <property type="entry name" value="HTH_MERR"/>
    <property type="match status" value="1"/>
</dbReference>
<evidence type="ECO:0000259" key="5">
    <source>
        <dbReference type="PROSITE" id="PS50937"/>
    </source>
</evidence>
<dbReference type="Pfam" id="PF13411">
    <property type="entry name" value="MerR_1"/>
    <property type="match status" value="1"/>
</dbReference>
<evidence type="ECO:0000313" key="7">
    <source>
        <dbReference type="Proteomes" id="UP000216052"/>
    </source>
</evidence>
<dbReference type="InterPro" id="IPR009061">
    <property type="entry name" value="DNA-bd_dom_put_sf"/>
</dbReference>
<keyword evidence="4" id="KW-0804">Transcription</keyword>
<dbReference type="PRINTS" id="PR00040">
    <property type="entry name" value="HTHMERR"/>
</dbReference>
<organism evidence="6 7">
    <name type="scientific">Sporomusa acidovorans (strain ATCC 49682 / DSM 3132 / Mol)</name>
    <dbReference type="NCBI Taxonomy" id="1123286"/>
    <lineage>
        <taxon>Bacteria</taxon>
        <taxon>Bacillati</taxon>
        <taxon>Bacillota</taxon>
        <taxon>Negativicutes</taxon>
        <taxon>Selenomonadales</taxon>
        <taxon>Sporomusaceae</taxon>
        <taxon>Sporomusa</taxon>
    </lineage>
</organism>
<dbReference type="PANTHER" id="PTHR30204:SF69">
    <property type="entry name" value="MERR-FAMILY TRANSCRIPTIONAL REGULATOR"/>
    <property type="match status" value="1"/>
</dbReference>
<dbReference type="RefSeq" id="WP_093798229.1">
    <property type="nucleotide sequence ID" value="NZ_CP155571.1"/>
</dbReference>
<protein>
    <submittedName>
        <fullName evidence="6">HTH-type transcriptional regulator HmrR</fullName>
    </submittedName>
</protein>
<dbReference type="InterPro" id="IPR047057">
    <property type="entry name" value="MerR_fam"/>
</dbReference>
<reference evidence="6" key="1">
    <citation type="submission" date="2024-05" db="EMBL/GenBank/DDBJ databases">
        <title>Isolation and characterization of Sporomusa carbonis sp. nov., a carboxydotrophic hydrogenogen in the genus of Sporomusa isolated from a charcoal burning pile.</title>
        <authorList>
            <person name="Boeer T."/>
            <person name="Rosenbaum F."/>
            <person name="Eysell L."/>
            <person name="Mueller V."/>
            <person name="Daniel R."/>
            <person name="Poehlein A."/>
        </authorList>
    </citation>
    <scope>NUCLEOTIDE SEQUENCE [LARGE SCALE GENOMIC DNA]</scope>
    <source>
        <strain evidence="6">DSM 3132</strain>
    </source>
</reference>
<keyword evidence="1" id="KW-0678">Repressor</keyword>
<evidence type="ECO:0000313" key="6">
    <source>
        <dbReference type="EMBL" id="XFO71818.1"/>
    </source>
</evidence>
<sequence length="137" mass="16023">MDEKLFSIGQVAKSFGIHTSTLRYYEEVGVLKPAVRRSGRRYYGMPELERLTLIQMLQSNDLSLNEIFHLLTYPTELINWREVLNEHIAKLEKQIRSAVAAKSYLEYLLTCPSKNVFDGCPYLYREIQRRLATHIPD</sequence>
<evidence type="ECO:0000256" key="4">
    <source>
        <dbReference type="ARBA" id="ARBA00023163"/>
    </source>
</evidence>
<proteinExistence type="predicted"/>
<evidence type="ECO:0000256" key="3">
    <source>
        <dbReference type="ARBA" id="ARBA00023125"/>
    </source>
</evidence>
<keyword evidence="2" id="KW-0805">Transcription regulation</keyword>
<dbReference type="Proteomes" id="UP000216052">
    <property type="component" value="Chromosome"/>
</dbReference>
<keyword evidence="7" id="KW-1185">Reference proteome</keyword>
<gene>
    <name evidence="6" type="primary">hmrR</name>
    <name evidence="6" type="ORF">SPACI_018590</name>
</gene>
<dbReference type="InterPro" id="IPR000551">
    <property type="entry name" value="MerR-type_HTH_dom"/>
</dbReference>
<evidence type="ECO:0000256" key="2">
    <source>
        <dbReference type="ARBA" id="ARBA00023015"/>
    </source>
</evidence>
<name>A0ABZ3J158_SPOA4</name>
<dbReference type="EMBL" id="CP155571">
    <property type="protein sequence ID" value="XFO71818.1"/>
    <property type="molecule type" value="Genomic_DNA"/>
</dbReference>
<accession>A0ABZ3J158</accession>
<dbReference type="SUPFAM" id="SSF46955">
    <property type="entry name" value="Putative DNA-binding domain"/>
    <property type="match status" value="1"/>
</dbReference>
<feature type="domain" description="HTH merR-type" evidence="5">
    <location>
        <begin position="5"/>
        <end position="73"/>
    </location>
</feature>
<dbReference type="PANTHER" id="PTHR30204">
    <property type="entry name" value="REDOX-CYCLING DRUG-SENSING TRANSCRIPTIONAL ACTIVATOR SOXR"/>
    <property type="match status" value="1"/>
</dbReference>
<dbReference type="Gene3D" id="1.10.1660.10">
    <property type="match status" value="1"/>
</dbReference>
<dbReference type="PROSITE" id="PS50937">
    <property type="entry name" value="HTH_MERR_2"/>
    <property type="match status" value="1"/>
</dbReference>